<protein>
    <submittedName>
        <fullName evidence="2">Putative secreted protein</fullName>
    </submittedName>
</protein>
<reference evidence="2" key="1">
    <citation type="submission" date="2018-01" db="EMBL/GenBank/DDBJ databases">
        <title>An insight into the sialome of Amazonian anophelines.</title>
        <authorList>
            <person name="Ribeiro J.M."/>
            <person name="Scarpassa V."/>
            <person name="Calvo E."/>
        </authorList>
    </citation>
    <scope>NUCLEOTIDE SEQUENCE</scope>
</reference>
<keyword evidence="1" id="KW-0732">Signal</keyword>
<accession>A0A2M4DCB5</accession>
<dbReference type="EMBL" id="GGFL01011062">
    <property type="protein sequence ID" value="MBW75240.1"/>
    <property type="molecule type" value="Transcribed_RNA"/>
</dbReference>
<feature type="signal peptide" evidence="1">
    <location>
        <begin position="1"/>
        <end position="20"/>
    </location>
</feature>
<sequence>MLVPLLGNVLCIFLQPEREAIPCTGTQIVDLSCWLDANSVLPPNVRCLLAVCLLWQVCGLLPRKLRRAFNS</sequence>
<dbReference type="AlphaFoldDB" id="A0A2M4DCB5"/>
<evidence type="ECO:0000256" key="1">
    <source>
        <dbReference type="SAM" id="SignalP"/>
    </source>
</evidence>
<feature type="chain" id="PRO_5014941284" evidence="1">
    <location>
        <begin position="21"/>
        <end position="71"/>
    </location>
</feature>
<proteinExistence type="predicted"/>
<organism evidence="2">
    <name type="scientific">Anopheles darlingi</name>
    <name type="common">Mosquito</name>
    <dbReference type="NCBI Taxonomy" id="43151"/>
    <lineage>
        <taxon>Eukaryota</taxon>
        <taxon>Metazoa</taxon>
        <taxon>Ecdysozoa</taxon>
        <taxon>Arthropoda</taxon>
        <taxon>Hexapoda</taxon>
        <taxon>Insecta</taxon>
        <taxon>Pterygota</taxon>
        <taxon>Neoptera</taxon>
        <taxon>Endopterygota</taxon>
        <taxon>Diptera</taxon>
        <taxon>Nematocera</taxon>
        <taxon>Culicoidea</taxon>
        <taxon>Culicidae</taxon>
        <taxon>Anophelinae</taxon>
        <taxon>Anopheles</taxon>
    </lineage>
</organism>
<evidence type="ECO:0000313" key="2">
    <source>
        <dbReference type="EMBL" id="MBW75240.1"/>
    </source>
</evidence>
<name>A0A2M4DCB5_ANODA</name>